<accession>A0ABT3PAI2</accession>
<evidence type="ECO:0000313" key="2">
    <source>
        <dbReference type="EMBL" id="MCW8109784.1"/>
    </source>
</evidence>
<reference evidence="2" key="1">
    <citation type="submission" date="2022-11" db="EMBL/GenBank/DDBJ databases">
        <title>Alteromonas sp. nov., isolated from sea water of the Qingdao.</title>
        <authorList>
            <person name="Wang Q."/>
        </authorList>
    </citation>
    <scope>NUCLEOTIDE SEQUENCE</scope>
    <source>
        <strain evidence="2">ASW11-7</strain>
    </source>
</reference>
<proteinExistence type="predicted"/>
<organism evidence="2 3">
    <name type="scientific">Alteromonas aquimaris</name>
    <dbReference type="NCBI Taxonomy" id="2998417"/>
    <lineage>
        <taxon>Bacteria</taxon>
        <taxon>Pseudomonadati</taxon>
        <taxon>Pseudomonadota</taxon>
        <taxon>Gammaproteobacteria</taxon>
        <taxon>Alteromonadales</taxon>
        <taxon>Alteromonadaceae</taxon>
        <taxon>Alteromonas/Salinimonas group</taxon>
        <taxon>Alteromonas</taxon>
    </lineage>
</organism>
<feature type="transmembrane region" description="Helical" evidence="1">
    <location>
        <begin position="16"/>
        <end position="36"/>
    </location>
</feature>
<dbReference type="EMBL" id="JAPFRD010000013">
    <property type="protein sequence ID" value="MCW8109784.1"/>
    <property type="molecule type" value="Genomic_DNA"/>
</dbReference>
<protein>
    <submittedName>
        <fullName evidence="2">Uncharacterized protein</fullName>
    </submittedName>
</protein>
<feature type="transmembrane region" description="Helical" evidence="1">
    <location>
        <begin position="79"/>
        <end position="104"/>
    </location>
</feature>
<keyword evidence="3" id="KW-1185">Reference proteome</keyword>
<gene>
    <name evidence="2" type="ORF">OPS25_14855</name>
</gene>
<sequence>MDLNETKMMLVISRRLIIFAILSLVLTTILFALSFVFQQRLMLSWLVFECGIIGGFVSIQQRLKYIDIEEMQLLSQSWFSILMIPVYGGIFALVLYILFLAGLVQGHLFPAFYVPEFDTPPTTQNVVAFLTTTYPAQGADIAKLIFWSFVAGFSERFVPQIINDVTKRDTK</sequence>
<comment type="caution">
    <text evidence="2">The sequence shown here is derived from an EMBL/GenBank/DDBJ whole genome shotgun (WGS) entry which is preliminary data.</text>
</comment>
<dbReference type="Proteomes" id="UP001142810">
    <property type="component" value="Unassembled WGS sequence"/>
</dbReference>
<keyword evidence="1" id="KW-0472">Membrane</keyword>
<keyword evidence="1" id="KW-1133">Transmembrane helix</keyword>
<evidence type="ECO:0000256" key="1">
    <source>
        <dbReference type="SAM" id="Phobius"/>
    </source>
</evidence>
<name>A0ABT3PAI2_9ALTE</name>
<dbReference type="RefSeq" id="WP_265618656.1">
    <property type="nucleotide sequence ID" value="NZ_JAPFRD010000013.1"/>
</dbReference>
<evidence type="ECO:0000313" key="3">
    <source>
        <dbReference type="Proteomes" id="UP001142810"/>
    </source>
</evidence>
<keyword evidence="1" id="KW-0812">Transmembrane</keyword>
<feature type="transmembrane region" description="Helical" evidence="1">
    <location>
        <begin position="42"/>
        <end position="59"/>
    </location>
</feature>